<keyword evidence="4 9" id="KW-0547">Nucleotide-binding</keyword>
<reference evidence="12 13" key="1">
    <citation type="submission" date="2012-10" db="EMBL/GenBank/DDBJ databases">
        <authorList>
            <person name="Zafar N."/>
            <person name="Inman J."/>
            <person name="Hall N."/>
            <person name="Lorenzi H."/>
            <person name="Caler E."/>
        </authorList>
    </citation>
    <scope>NUCLEOTIDE SEQUENCE [LARGE SCALE GENOMIC DNA]</scope>
    <source>
        <strain evidence="12 13">IP1</strain>
    </source>
</reference>
<evidence type="ECO:0000256" key="4">
    <source>
        <dbReference type="ARBA" id="ARBA00022741"/>
    </source>
</evidence>
<comment type="catalytic activity">
    <reaction evidence="8">
        <text>L-seryl-[protein] + ATP = O-phospho-L-seryl-[protein] + ADP + H(+)</text>
        <dbReference type="Rhea" id="RHEA:17989"/>
        <dbReference type="Rhea" id="RHEA-COMP:9863"/>
        <dbReference type="Rhea" id="RHEA-COMP:11604"/>
        <dbReference type="ChEBI" id="CHEBI:15378"/>
        <dbReference type="ChEBI" id="CHEBI:29999"/>
        <dbReference type="ChEBI" id="CHEBI:30616"/>
        <dbReference type="ChEBI" id="CHEBI:83421"/>
        <dbReference type="ChEBI" id="CHEBI:456216"/>
        <dbReference type="EC" id="2.7.11.1"/>
    </reaction>
</comment>
<dbReference type="EC" id="2.7.11.1" evidence="1"/>
<dbReference type="EMBL" id="KB207112">
    <property type="protein sequence ID" value="ELP84577.1"/>
    <property type="molecule type" value="Genomic_DNA"/>
</dbReference>
<dbReference type="PROSITE" id="PS00107">
    <property type="entry name" value="PROTEIN_KINASE_ATP"/>
    <property type="match status" value="1"/>
</dbReference>
<gene>
    <name evidence="12" type="ORF">EIN_171520</name>
</gene>
<dbReference type="AlphaFoldDB" id="A0A0A1TVS5"/>
<dbReference type="GO" id="GO:0004674">
    <property type="term" value="F:protein serine/threonine kinase activity"/>
    <property type="evidence" value="ECO:0007669"/>
    <property type="project" value="UniProtKB-KW"/>
</dbReference>
<dbReference type="InterPro" id="IPR045216">
    <property type="entry name" value="CK2_alpha"/>
</dbReference>
<keyword evidence="6 9" id="KW-0067">ATP-binding</keyword>
<evidence type="ECO:0000256" key="2">
    <source>
        <dbReference type="ARBA" id="ARBA00022527"/>
    </source>
</evidence>
<evidence type="ECO:0000256" key="9">
    <source>
        <dbReference type="PROSITE-ProRule" id="PRU10141"/>
    </source>
</evidence>
<sequence length="337" mass="39190">MSISIRTTQVPHTSRVYSTALAFVPESEWNSSSNEIEWGNPDSYRIIKKVGRGRYSDVFLGVIENGKYPCAIKVLKPIKEERLKREILVLQRLARVSDVIKLYDCVINNDNKTHSLVMEYVQGVDFRTNFPLFTPREVQLYMKHLFSGLDESHKLGVMHRDIKPENLCYDKERDVFKIIDWGLAEFYHPQKPLNYRVASRYHKAPELLFEYTYYDYGIDVWGAGIVFATLIFRQSKALPLWRGATNEEMLQRIAEFFGKKELMNIIERCGCVVGKTVFDGIPNTADADFKQFINKENEEYATEAALDLLSKVLVLDMDKRFTASEALKHAYFKEEYE</sequence>
<dbReference type="InterPro" id="IPR008271">
    <property type="entry name" value="Ser/Thr_kinase_AS"/>
</dbReference>
<dbReference type="PROSITE" id="PS50011">
    <property type="entry name" value="PROTEIN_KINASE_DOM"/>
    <property type="match status" value="1"/>
</dbReference>
<name>A0A0A1TVS5_ENTIV</name>
<evidence type="ECO:0000256" key="1">
    <source>
        <dbReference type="ARBA" id="ARBA00012513"/>
    </source>
</evidence>
<comment type="similarity">
    <text evidence="10">Belongs to the protein kinase superfamily.</text>
</comment>
<keyword evidence="2 10" id="KW-0723">Serine/threonine-protein kinase</keyword>
<dbReference type="GO" id="GO:0006357">
    <property type="term" value="P:regulation of transcription by RNA polymerase II"/>
    <property type="evidence" value="ECO:0007669"/>
    <property type="project" value="UniProtKB-ARBA"/>
</dbReference>
<evidence type="ECO:0000256" key="5">
    <source>
        <dbReference type="ARBA" id="ARBA00022777"/>
    </source>
</evidence>
<dbReference type="GO" id="GO:0005956">
    <property type="term" value="C:protein kinase CK2 complex"/>
    <property type="evidence" value="ECO:0007669"/>
    <property type="project" value="TreeGrafter"/>
</dbReference>
<keyword evidence="13" id="KW-1185">Reference proteome</keyword>
<dbReference type="GeneID" id="14883478"/>
<dbReference type="InterPro" id="IPR017441">
    <property type="entry name" value="Protein_kinase_ATP_BS"/>
</dbReference>
<proteinExistence type="inferred from homology"/>
<dbReference type="InterPro" id="IPR000719">
    <property type="entry name" value="Prot_kinase_dom"/>
</dbReference>
<evidence type="ECO:0000259" key="11">
    <source>
        <dbReference type="PROSITE" id="PS50011"/>
    </source>
</evidence>
<evidence type="ECO:0000256" key="10">
    <source>
        <dbReference type="RuleBase" id="RU000304"/>
    </source>
</evidence>
<comment type="catalytic activity">
    <reaction evidence="7">
        <text>L-threonyl-[protein] + ATP = O-phospho-L-threonyl-[protein] + ADP + H(+)</text>
        <dbReference type="Rhea" id="RHEA:46608"/>
        <dbReference type="Rhea" id="RHEA-COMP:11060"/>
        <dbReference type="Rhea" id="RHEA-COMP:11605"/>
        <dbReference type="ChEBI" id="CHEBI:15378"/>
        <dbReference type="ChEBI" id="CHEBI:30013"/>
        <dbReference type="ChEBI" id="CHEBI:30616"/>
        <dbReference type="ChEBI" id="CHEBI:61977"/>
        <dbReference type="ChEBI" id="CHEBI:456216"/>
        <dbReference type="EC" id="2.7.11.1"/>
    </reaction>
</comment>
<evidence type="ECO:0000256" key="8">
    <source>
        <dbReference type="ARBA" id="ARBA00048679"/>
    </source>
</evidence>
<dbReference type="Proteomes" id="UP000014680">
    <property type="component" value="Unassembled WGS sequence"/>
</dbReference>
<dbReference type="SUPFAM" id="SSF56112">
    <property type="entry name" value="Protein kinase-like (PK-like)"/>
    <property type="match status" value="1"/>
</dbReference>
<dbReference type="SMART" id="SM00220">
    <property type="entry name" value="S_TKc"/>
    <property type="match status" value="1"/>
</dbReference>
<evidence type="ECO:0000256" key="3">
    <source>
        <dbReference type="ARBA" id="ARBA00022679"/>
    </source>
</evidence>
<dbReference type="GO" id="GO:0005524">
    <property type="term" value="F:ATP binding"/>
    <property type="evidence" value="ECO:0007669"/>
    <property type="project" value="UniProtKB-UniRule"/>
</dbReference>
<dbReference type="OMA" id="DHNERIT"/>
<dbReference type="CDD" id="cd14132">
    <property type="entry name" value="STKc_CK2_alpha"/>
    <property type="match status" value="1"/>
</dbReference>
<dbReference type="PANTHER" id="PTHR24054">
    <property type="entry name" value="CASEIN KINASE II SUBUNIT ALPHA"/>
    <property type="match status" value="1"/>
</dbReference>
<keyword evidence="3 12" id="KW-0808">Transferase</keyword>
<dbReference type="GO" id="GO:0051726">
    <property type="term" value="P:regulation of cell cycle"/>
    <property type="evidence" value="ECO:0007669"/>
    <property type="project" value="TreeGrafter"/>
</dbReference>
<dbReference type="Gene3D" id="1.10.510.10">
    <property type="entry name" value="Transferase(Phosphotransferase) domain 1"/>
    <property type="match status" value="1"/>
</dbReference>
<evidence type="ECO:0000313" key="12">
    <source>
        <dbReference type="EMBL" id="ELP84577.1"/>
    </source>
</evidence>
<feature type="binding site" evidence="9">
    <location>
        <position position="73"/>
    </location>
    <ligand>
        <name>ATP</name>
        <dbReference type="ChEBI" id="CHEBI:30616"/>
    </ligand>
</feature>
<dbReference type="PROSITE" id="PS00108">
    <property type="entry name" value="PROTEIN_KINASE_ST"/>
    <property type="match status" value="1"/>
</dbReference>
<dbReference type="InterPro" id="IPR011009">
    <property type="entry name" value="Kinase-like_dom_sf"/>
</dbReference>
<dbReference type="VEuPathDB" id="AmoebaDB:EIN_171520"/>
<evidence type="ECO:0000313" key="13">
    <source>
        <dbReference type="Proteomes" id="UP000014680"/>
    </source>
</evidence>
<dbReference type="RefSeq" id="XP_004183923.1">
    <property type="nucleotide sequence ID" value="XM_004183875.1"/>
</dbReference>
<dbReference type="GO" id="GO:0106310">
    <property type="term" value="F:protein serine kinase activity"/>
    <property type="evidence" value="ECO:0007669"/>
    <property type="project" value="RHEA"/>
</dbReference>
<dbReference type="KEGG" id="eiv:EIN_171520"/>
<dbReference type="PANTHER" id="PTHR24054:SF0">
    <property type="entry name" value="CASEIN KINASE II SUBUNIT ALPHA"/>
    <property type="match status" value="1"/>
</dbReference>
<dbReference type="Gene3D" id="3.30.200.20">
    <property type="entry name" value="Phosphorylase Kinase, domain 1"/>
    <property type="match status" value="1"/>
</dbReference>
<feature type="domain" description="Protein kinase" evidence="11">
    <location>
        <begin position="44"/>
        <end position="332"/>
    </location>
</feature>
<evidence type="ECO:0000256" key="6">
    <source>
        <dbReference type="ARBA" id="ARBA00022840"/>
    </source>
</evidence>
<evidence type="ECO:0000256" key="7">
    <source>
        <dbReference type="ARBA" id="ARBA00047899"/>
    </source>
</evidence>
<protein>
    <recommendedName>
        <fullName evidence="1">non-specific serine/threonine protein kinase</fullName>
        <ecNumber evidence="1">2.7.11.1</ecNumber>
    </recommendedName>
</protein>
<keyword evidence="5 12" id="KW-0418">Kinase</keyword>
<dbReference type="Pfam" id="PF00069">
    <property type="entry name" value="Pkinase"/>
    <property type="match status" value="1"/>
</dbReference>
<dbReference type="FunFam" id="1.10.510.10:FF:000459">
    <property type="entry name" value="Casein kinase II subunit alpha"/>
    <property type="match status" value="1"/>
</dbReference>
<dbReference type="GO" id="GO:0031981">
    <property type="term" value="C:nuclear lumen"/>
    <property type="evidence" value="ECO:0007669"/>
    <property type="project" value="UniProtKB-ARBA"/>
</dbReference>
<organism evidence="12 13">
    <name type="scientific">Entamoeba invadens IP1</name>
    <dbReference type="NCBI Taxonomy" id="370355"/>
    <lineage>
        <taxon>Eukaryota</taxon>
        <taxon>Amoebozoa</taxon>
        <taxon>Evosea</taxon>
        <taxon>Archamoebae</taxon>
        <taxon>Mastigamoebida</taxon>
        <taxon>Entamoebidae</taxon>
        <taxon>Entamoeba</taxon>
    </lineage>
</organism>
<dbReference type="GO" id="GO:0005829">
    <property type="term" value="C:cytosol"/>
    <property type="evidence" value="ECO:0007669"/>
    <property type="project" value="TreeGrafter"/>
</dbReference>
<dbReference type="OrthoDB" id="10254671at2759"/>
<dbReference type="FunFam" id="3.30.200.20:FF:000088">
    <property type="entry name" value="Casein kinase II subunit alpha"/>
    <property type="match status" value="1"/>
</dbReference>
<accession>A0A0A1TVS5</accession>